<feature type="compositionally biased region" description="Low complexity" evidence="2">
    <location>
        <begin position="195"/>
        <end position="207"/>
    </location>
</feature>
<dbReference type="Pfam" id="PF16200">
    <property type="entry name" value="Band_7_C"/>
    <property type="match status" value="1"/>
</dbReference>
<dbReference type="EMBL" id="UYSG01000964">
    <property type="protein sequence ID" value="VDL29947.1"/>
    <property type="molecule type" value="Genomic_DNA"/>
</dbReference>
<name>A0A3P6YVH9_HYMDI</name>
<dbReference type="GO" id="GO:0005739">
    <property type="term" value="C:mitochondrion"/>
    <property type="evidence" value="ECO:0007669"/>
    <property type="project" value="TreeGrafter"/>
</dbReference>
<gene>
    <name evidence="4" type="ORF">HDID_LOCUS3284</name>
</gene>
<dbReference type="AlphaFoldDB" id="A0A3P6YVH9"/>
<organism evidence="4 5">
    <name type="scientific">Hymenolepis diminuta</name>
    <name type="common">Rat tapeworm</name>
    <dbReference type="NCBI Taxonomy" id="6216"/>
    <lineage>
        <taxon>Eukaryota</taxon>
        <taxon>Metazoa</taxon>
        <taxon>Spiralia</taxon>
        <taxon>Lophotrochozoa</taxon>
        <taxon>Platyhelminthes</taxon>
        <taxon>Cestoda</taxon>
        <taxon>Eucestoda</taxon>
        <taxon>Cyclophyllidea</taxon>
        <taxon>Hymenolepididae</taxon>
        <taxon>Hymenolepis</taxon>
    </lineage>
</organism>
<sequence>MESEGQRDAEINRAEGIKQSQILSSEGKLIETVNKAEGEAKAIMKLAMSRAEAIKEIARAIAGKVKWFAFFRSQSTMHEVCYACLVGYGDRNGVDAVQMAIAERYIDAFGNLAKTNNTMLLPSETGDVSSMVAKVSLIYLNALAIFKAMDIDKSLSEAASSNPPEADVRPESYFKKPVEEQKNQQKEQAVRENVDNSAINSNNNRNV</sequence>
<dbReference type="GO" id="GO:0007005">
    <property type="term" value="P:mitochondrion organization"/>
    <property type="evidence" value="ECO:0007669"/>
    <property type="project" value="TreeGrafter"/>
</dbReference>
<accession>A0A3P6YVH9</accession>
<evidence type="ECO:0000313" key="4">
    <source>
        <dbReference type="EMBL" id="VDL29947.1"/>
    </source>
</evidence>
<evidence type="ECO:0000259" key="3">
    <source>
        <dbReference type="Pfam" id="PF16200"/>
    </source>
</evidence>
<evidence type="ECO:0000256" key="1">
    <source>
        <dbReference type="ARBA" id="ARBA00008164"/>
    </source>
</evidence>
<dbReference type="InterPro" id="IPR050710">
    <property type="entry name" value="Band7/mec-2_domain"/>
</dbReference>
<dbReference type="Proteomes" id="UP000274504">
    <property type="component" value="Unassembled WGS sequence"/>
</dbReference>
<protein>
    <recommendedName>
        <fullName evidence="3">STML2-like C-terminal extension domain-containing protein</fullName>
    </recommendedName>
</protein>
<feature type="compositionally biased region" description="Basic and acidic residues" evidence="2">
    <location>
        <begin position="166"/>
        <end position="194"/>
    </location>
</feature>
<proteinExistence type="inferred from homology"/>
<dbReference type="InterPro" id="IPR032435">
    <property type="entry name" value="STML2-like_C"/>
</dbReference>
<feature type="region of interest" description="Disordered" evidence="2">
    <location>
        <begin position="157"/>
        <end position="207"/>
    </location>
</feature>
<dbReference type="OrthoDB" id="434619at2759"/>
<evidence type="ECO:0000313" key="5">
    <source>
        <dbReference type="Proteomes" id="UP000274504"/>
    </source>
</evidence>
<reference evidence="4 5" key="1">
    <citation type="submission" date="2018-11" db="EMBL/GenBank/DDBJ databases">
        <authorList>
            <consortium name="Pathogen Informatics"/>
        </authorList>
    </citation>
    <scope>NUCLEOTIDE SEQUENCE [LARGE SCALE GENOMIC DNA]</scope>
</reference>
<evidence type="ECO:0000256" key="2">
    <source>
        <dbReference type="SAM" id="MobiDB-lite"/>
    </source>
</evidence>
<comment type="similarity">
    <text evidence="1">Belongs to the band 7/mec-2 family.</text>
</comment>
<feature type="domain" description="STML2-like C-terminal extension" evidence="3">
    <location>
        <begin position="92"/>
        <end position="139"/>
    </location>
</feature>
<dbReference type="PANTHER" id="PTHR43327">
    <property type="entry name" value="STOMATIN-LIKE PROTEIN 2, MITOCHONDRIAL"/>
    <property type="match status" value="1"/>
</dbReference>
<dbReference type="PANTHER" id="PTHR43327:SF10">
    <property type="entry name" value="STOMATIN-LIKE PROTEIN 2, MITOCHONDRIAL"/>
    <property type="match status" value="1"/>
</dbReference>